<dbReference type="Proteomes" id="UP000478892">
    <property type="component" value="Unassembled WGS sequence"/>
</dbReference>
<evidence type="ECO:0000313" key="2">
    <source>
        <dbReference type="Proteomes" id="UP000478892"/>
    </source>
</evidence>
<dbReference type="RefSeq" id="WP_167740471.1">
    <property type="nucleotide sequence ID" value="NZ_WQLV01000022.1"/>
</dbReference>
<accession>A0A6L6WSG8</accession>
<sequence>MFIQPDWFEVTKPGVGTNRYSYSFNDPINKLDPNGNCEKTKCGDFGPPDDGLRDEDQLGDYYSLANRAARNGIDVTNEYDPENSIIGEVIGINGAIRSVKSVVNGDISGVVMGAGEIVVGKARVVAKIVEPVIGIGKKFFRGARPGQVPDFTPRPNDYKVDPATGFVKPTHGVSVFDNPESVASKGFDPHQIDRSTVPDTLDIIQRGRDPSHFEIAPKPGSNLTPDQYIEACQSISCTR</sequence>
<evidence type="ECO:0008006" key="3">
    <source>
        <dbReference type="Google" id="ProtNLM"/>
    </source>
</evidence>
<protein>
    <recommendedName>
        <fullName evidence="3">RHS repeat-associated core domain-containing protein</fullName>
    </recommendedName>
</protein>
<comment type="caution">
    <text evidence="1">The sequence shown here is derived from an EMBL/GenBank/DDBJ whole genome shotgun (WGS) entry which is preliminary data.</text>
</comment>
<gene>
    <name evidence="1" type="ORF">GO984_21920</name>
</gene>
<organism evidence="1 2">
    <name type="scientific">Parasedimentitalea huanghaiensis</name>
    <dbReference type="NCBI Taxonomy" id="2682100"/>
    <lineage>
        <taxon>Bacteria</taxon>
        <taxon>Pseudomonadati</taxon>
        <taxon>Pseudomonadota</taxon>
        <taxon>Alphaproteobacteria</taxon>
        <taxon>Rhodobacterales</taxon>
        <taxon>Paracoccaceae</taxon>
        <taxon>Parasedimentitalea</taxon>
    </lineage>
</organism>
<evidence type="ECO:0000313" key="1">
    <source>
        <dbReference type="EMBL" id="MVO18482.1"/>
    </source>
</evidence>
<keyword evidence="2" id="KW-1185">Reference proteome</keyword>
<proteinExistence type="predicted"/>
<dbReference type="AlphaFoldDB" id="A0A6L6WSG8"/>
<reference evidence="1 2" key="1">
    <citation type="submission" date="2019-12" db="EMBL/GenBank/DDBJ databases">
        <authorList>
            <person name="Zhang Y.-J."/>
        </authorList>
    </citation>
    <scope>NUCLEOTIDE SEQUENCE [LARGE SCALE GENOMIC DNA]</scope>
    <source>
        <strain evidence="1 2">CY05</strain>
    </source>
</reference>
<dbReference type="EMBL" id="WQLV01000022">
    <property type="protein sequence ID" value="MVO18482.1"/>
    <property type="molecule type" value="Genomic_DNA"/>
</dbReference>
<name>A0A6L6WSG8_9RHOB</name>